<dbReference type="SFLD" id="SFLDG00358">
    <property type="entry name" value="Main_(cytGST)"/>
    <property type="match status" value="1"/>
</dbReference>
<dbReference type="InterPro" id="IPR040079">
    <property type="entry name" value="Glutathione_S-Trfase"/>
</dbReference>
<dbReference type="RefSeq" id="XP_028462938.1">
    <property type="nucleotide sequence ID" value="XM_028610900.1"/>
</dbReference>
<dbReference type="InterPro" id="IPR004045">
    <property type="entry name" value="Glutathione_S-Trfase_N"/>
</dbReference>
<evidence type="ECO:0000313" key="5">
    <source>
        <dbReference type="EMBL" id="ROT35132.1"/>
    </source>
</evidence>
<comment type="similarity">
    <text evidence="1">Belongs to the GST superfamily.</text>
</comment>
<accession>A0A3N2PKT3</accession>
<dbReference type="PRINTS" id="PR01625">
    <property type="entry name" value="GSTRNSFRASEO"/>
</dbReference>
<keyword evidence="5" id="KW-0808">Transferase</keyword>
<organism evidence="5 6">
    <name type="scientific">Sodiomyces alkalinus (strain CBS 110278 / VKM F-3762 / F11)</name>
    <name type="common">Alkaliphilic filamentous fungus</name>
    <dbReference type="NCBI Taxonomy" id="1314773"/>
    <lineage>
        <taxon>Eukaryota</taxon>
        <taxon>Fungi</taxon>
        <taxon>Dikarya</taxon>
        <taxon>Ascomycota</taxon>
        <taxon>Pezizomycotina</taxon>
        <taxon>Sordariomycetes</taxon>
        <taxon>Hypocreomycetidae</taxon>
        <taxon>Glomerellales</taxon>
        <taxon>Plectosphaerellaceae</taxon>
        <taxon>Sodiomyces</taxon>
    </lineage>
</organism>
<evidence type="ECO:0000259" key="3">
    <source>
        <dbReference type="PROSITE" id="PS50404"/>
    </source>
</evidence>
<dbReference type="PROSITE" id="PS50404">
    <property type="entry name" value="GST_NTER"/>
    <property type="match status" value="1"/>
</dbReference>
<keyword evidence="2" id="KW-0560">Oxidoreductase</keyword>
<evidence type="ECO:0000313" key="6">
    <source>
        <dbReference type="Proteomes" id="UP000272025"/>
    </source>
</evidence>
<evidence type="ECO:0000259" key="4">
    <source>
        <dbReference type="PROSITE" id="PS50405"/>
    </source>
</evidence>
<dbReference type="InterPro" id="IPR010987">
    <property type="entry name" value="Glutathione-S-Trfase_C-like"/>
</dbReference>
<dbReference type="Gene3D" id="1.20.1050.10">
    <property type="match status" value="1"/>
</dbReference>
<dbReference type="Pfam" id="PF13410">
    <property type="entry name" value="GST_C_2"/>
    <property type="match status" value="1"/>
</dbReference>
<dbReference type="GO" id="GO:0004364">
    <property type="term" value="F:glutathione transferase activity"/>
    <property type="evidence" value="ECO:0007669"/>
    <property type="project" value="InterPro"/>
</dbReference>
<feature type="domain" description="GST N-terminal" evidence="3">
    <location>
        <begin position="27"/>
        <end position="112"/>
    </location>
</feature>
<dbReference type="PROSITE" id="PS50405">
    <property type="entry name" value="GST_CTER"/>
    <property type="match status" value="1"/>
</dbReference>
<dbReference type="InterPro" id="IPR036249">
    <property type="entry name" value="Thioredoxin-like_sf"/>
</dbReference>
<dbReference type="GO" id="GO:0005737">
    <property type="term" value="C:cytoplasm"/>
    <property type="evidence" value="ECO:0007669"/>
    <property type="project" value="InterPro"/>
</dbReference>
<dbReference type="AlphaFoldDB" id="A0A3N2PKT3"/>
<dbReference type="CDD" id="cd00299">
    <property type="entry name" value="GST_C_family"/>
    <property type="match status" value="1"/>
</dbReference>
<dbReference type="SUPFAM" id="SSF47616">
    <property type="entry name" value="GST C-terminal domain-like"/>
    <property type="match status" value="1"/>
</dbReference>
<evidence type="ECO:0000256" key="1">
    <source>
        <dbReference type="ARBA" id="ARBA00007409"/>
    </source>
</evidence>
<dbReference type="CDD" id="cd00570">
    <property type="entry name" value="GST_N_family"/>
    <property type="match status" value="1"/>
</dbReference>
<dbReference type="PANTHER" id="PTHR43968:SF13">
    <property type="entry name" value="GLUTATHIONE TRANSFERASE OMEGA-1"/>
    <property type="match status" value="1"/>
</dbReference>
<dbReference type="Pfam" id="PF13417">
    <property type="entry name" value="GST_N_3"/>
    <property type="match status" value="1"/>
</dbReference>
<dbReference type="EMBL" id="ML119062">
    <property type="protein sequence ID" value="ROT35132.1"/>
    <property type="molecule type" value="Genomic_DNA"/>
</dbReference>
<dbReference type="OrthoDB" id="4951845at2759"/>
<dbReference type="GeneID" id="39579378"/>
<feature type="domain" description="GST C-terminal" evidence="4">
    <location>
        <begin position="137"/>
        <end position="276"/>
    </location>
</feature>
<proteinExistence type="inferred from homology"/>
<dbReference type="InterPro" id="IPR005442">
    <property type="entry name" value="GST_omega"/>
</dbReference>
<dbReference type="InterPro" id="IPR036282">
    <property type="entry name" value="Glutathione-S-Trfase_C_sf"/>
</dbReference>
<keyword evidence="6" id="KW-1185">Reference proteome</keyword>
<protein>
    <submittedName>
        <fullName evidence="5">Glutathione S-transferase domain-containing protein</fullName>
    </submittedName>
</protein>
<dbReference type="PANTHER" id="PTHR43968">
    <property type="match status" value="1"/>
</dbReference>
<sequence length="296" mass="33167">MASVDTSIPEHATGAAAGLISQHSAEPAVTLYGSWFCPFVQRVWIILEEKKIPYQYVEINPYRKDPSFLAINPRGLVPALAVPPDDHGNPRKPLYDSTVIAEYLDEAFADTTTNTTTEYGAATAAAAAAPRFLPADDPYERARCRLWIDHINTRIVPAFYKFLQQDPSDASALAEARAHFLEQLRLLVREMDDTLPYFLGEEFSLVDAMLAPWAVRLFLLDHYKPGGVGVPAPEHGGENEQDWVRWRVWFDAVHERRSVRGTMSDAAAYVEVYKRYADNTTHSLVGQATRMGGRMP</sequence>
<gene>
    <name evidence="5" type="ORF">SODALDRAFT_329315</name>
</gene>
<reference evidence="5 6" key="1">
    <citation type="journal article" date="2018" name="Mol. Ecol.">
        <title>The obligate alkalophilic soda-lake fungus Sodiomyces alkalinus has shifted to a protein diet.</title>
        <authorList>
            <person name="Grum-Grzhimaylo A.A."/>
            <person name="Falkoski D.L."/>
            <person name="van den Heuvel J."/>
            <person name="Valero-Jimenez C.A."/>
            <person name="Min B."/>
            <person name="Choi I.G."/>
            <person name="Lipzen A."/>
            <person name="Daum C.G."/>
            <person name="Aanen D.K."/>
            <person name="Tsang A."/>
            <person name="Henrissat B."/>
            <person name="Bilanenko E.N."/>
            <person name="de Vries R.P."/>
            <person name="van Kan J.A.L."/>
            <person name="Grigoriev I.V."/>
            <person name="Debets A.J.M."/>
        </authorList>
    </citation>
    <scope>NUCLEOTIDE SEQUENCE [LARGE SCALE GENOMIC DNA]</scope>
    <source>
        <strain evidence="5 6">F11</strain>
    </source>
</reference>
<dbReference type="SFLD" id="SFLDS00019">
    <property type="entry name" value="Glutathione_Transferase_(cytos"/>
    <property type="match status" value="1"/>
</dbReference>
<dbReference type="SUPFAM" id="SSF52833">
    <property type="entry name" value="Thioredoxin-like"/>
    <property type="match status" value="1"/>
</dbReference>
<dbReference type="GO" id="GO:0045174">
    <property type="term" value="F:glutathione dehydrogenase (ascorbate) activity"/>
    <property type="evidence" value="ECO:0007669"/>
    <property type="project" value="UniProtKB-ARBA"/>
</dbReference>
<evidence type="ECO:0000256" key="2">
    <source>
        <dbReference type="ARBA" id="ARBA00023002"/>
    </source>
</evidence>
<dbReference type="Gene3D" id="3.40.30.10">
    <property type="entry name" value="Glutaredoxin"/>
    <property type="match status" value="1"/>
</dbReference>
<dbReference type="Proteomes" id="UP000272025">
    <property type="component" value="Unassembled WGS sequence"/>
</dbReference>
<name>A0A3N2PKT3_SODAK</name>
<dbReference type="InterPro" id="IPR050983">
    <property type="entry name" value="GST_Omega/HSP26"/>
</dbReference>
<dbReference type="STRING" id="1314773.A0A3N2PKT3"/>